<evidence type="ECO:0000256" key="3">
    <source>
        <dbReference type="ARBA" id="ARBA00022777"/>
    </source>
</evidence>
<name>A0ABU6NPX1_9BACI</name>
<evidence type="ECO:0000256" key="1">
    <source>
        <dbReference type="ARBA" id="ARBA00022553"/>
    </source>
</evidence>
<proteinExistence type="predicted"/>
<dbReference type="Gene3D" id="1.10.287.130">
    <property type="match status" value="1"/>
</dbReference>
<dbReference type="InterPro" id="IPR016120">
    <property type="entry name" value="Sig_transdc_His_kin_SpoOB"/>
</dbReference>
<keyword evidence="3" id="KW-0418">Kinase</keyword>
<dbReference type="EMBL" id="JAROAS010000036">
    <property type="protein sequence ID" value="MED4129589.1"/>
    <property type="molecule type" value="Genomic_DNA"/>
</dbReference>
<dbReference type="Proteomes" id="UP001341820">
    <property type="component" value="Unassembled WGS sequence"/>
</dbReference>
<sequence length="173" mass="19566">MKDDKEIIKLLSSIRHDWLNAMQLIKGNAALGNHDRVTTIINEMVFQTANESRLSSLDLPQAAVTILMQKYMQTNHLLDVEIDGELFSLAKYDEHLTCALRQFFLAYDAIVENDTSQLHIFFTFFDSSCLIEISSDQILNRQTLDNSLASLGKISKLTAIDQHTYAITALLEA</sequence>
<protein>
    <submittedName>
        <fullName evidence="5">Spo0B domain-containing protein</fullName>
    </submittedName>
</protein>
<dbReference type="SUPFAM" id="SSF55890">
    <property type="entry name" value="Sporulation response regulatory protein Spo0B"/>
    <property type="match status" value="1"/>
</dbReference>
<evidence type="ECO:0000313" key="6">
    <source>
        <dbReference type="Proteomes" id="UP001341820"/>
    </source>
</evidence>
<keyword evidence="2" id="KW-0808">Transferase</keyword>
<dbReference type="InterPro" id="IPR039506">
    <property type="entry name" value="SPOB_a"/>
</dbReference>
<reference evidence="5 6" key="1">
    <citation type="submission" date="2023-03" db="EMBL/GenBank/DDBJ databases">
        <title>Bacillus Genome Sequencing.</title>
        <authorList>
            <person name="Dunlap C."/>
        </authorList>
    </citation>
    <scope>NUCLEOTIDE SEQUENCE [LARGE SCALE GENOMIC DNA]</scope>
    <source>
        <strain evidence="5 6">B-4107</strain>
    </source>
</reference>
<accession>A0ABU6NPX1</accession>
<dbReference type="Pfam" id="PF14689">
    <property type="entry name" value="SPOB_a"/>
    <property type="match status" value="1"/>
</dbReference>
<organism evidence="5 6">
    <name type="scientific">Shouchella miscanthi</name>
    <dbReference type="NCBI Taxonomy" id="2598861"/>
    <lineage>
        <taxon>Bacteria</taxon>
        <taxon>Bacillati</taxon>
        <taxon>Bacillota</taxon>
        <taxon>Bacilli</taxon>
        <taxon>Bacillales</taxon>
        <taxon>Bacillaceae</taxon>
        <taxon>Shouchella</taxon>
    </lineage>
</organism>
<evidence type="ECO:0000313" key="5">
    <source>
        <dbReference type="EMBL" id="MED4129589.1"/>
    </source>
</evidence>
<comment type="caution">
    <text evidence="5">The sequence shown here is derived from an EMBL/GenBank/DDBJ whole genome shotgun (WGS) entry which is preliminary data.</text>
</comment>
<keyword evidence="1" id="KW-0597">Phosphoprotein</keyword>
<evidence type="ECO:0000259" key="4">
    <source>
        <dbReference type="Pfam" id="PF14689"/>
    </source>
</evidence>
<gene>
    <name evidence="5" type="ORF">P5F74_15750</name>
</gene>
<keyword evidence="6" id="KW-1185">Reference proteome</keyword>
<dbReference type="RefSeq" id="WP_052008002.1">
    <property type="nucleotide sequence ID" value="NZ_CP042163.1"/>
</dbReference>
<feature type="domain" description="SpoOB alpha-helical" evidence="4">
    <location>
        <begin position="4"/>
        <end position="56"/>
    </location>
</feature>
<evidence type="ECO:0000256" key="2">
    <source>
        <dbReference type="ARBA" id="ARBA00022679"/>
    </source>
</evidence>